<protein>
    <submittedName>
        <fullName evidence="2">Uncharacterized protein</fullName>
    </submittedName>
</protein>
<proteinExistence type="predicted"/>
<evidence type="ECO:0000256" key="1">
    <source>
        <dbReference type="SAM" id="MobiDB-lite"/>
    </source>
</evidence>
<dbReference type="AlphaFoldDB" id="A0A5C3QTH1"/>
<feature type="region of interest" description="Disordered" evidence="1">
    <location>
        <begin position="108"/>
        <end position="150"/>
    </location>
</feature>
<evidence type="ECO:0000313" key="3">
    <source>
        <dbReference type="Proteomes" id="UP000305067"/>
    </source>
</evidence>
<keyword evidence="3" id="KW-1185">Reference proteome</keyword>
<dbReference type="Proteomes" id="UP000305067">
    <property type="component" value="Unassembled WGS sequence"/>
</dbReference>
<gene>
    <name evidence="2" type="ORF">BDV98DRAFT_567175</name>
</gene>
<dbReference type="EMBL" id="ML178824">
    <property type="protein sequence ID" value="TFL01574.1"/>
    <property type="molecule type" value="Genomic_DNA"/>
</dbReference>
<name>A0A5C3QTH1_9AGAR</name>
<feature type="compositionally biased region" description="Basic and acidic residues" evidence="1">
    <location>
        <begin position="140"/>
        <end position="150"/>
    </location>
</feature>
<sequence>MFTEEDRNFVVKEARIDDTSNLEATWRERQVKHNLEQVELVVDTGGPRGLRGPPIPVPVAHQSLVRSSLSTRGFEGYLSQTLYILQVAHVVHITSIFQLGIARADNDDSRRRRFHRHRQPEEPRNRSQVHGKRPRGGQVRGEEVRGYKWT</sequence>
<accession>A0A5C3QTH1</accession>
<reference evidence="2 3" key="1">
    <citation type="journal article" date="2019" name="Nat. Ecol. Evol.">
        <title>Megaphylogeny resolves global patterns of mushroom evolution.</title>
        <authorList>
            <person name="Varga T."/>
            <person name="Krizsan K."/>
            <person name="Foldi C."/>
            <person name="Dima B."/>
            <person name="Sanchez-Garcia M."/>
            <person name="Sanchez-Ramirez S."/>
            <person name="Szollosi G.J."/>
            <person name="Szarkandi J.G."/>
            <person name="Papp V."/>
            <person name="Albert L."/>
            <person name="Andreopoulos W."/>
            <person name="Angelini C."/>
            <person name="Antonin V."/>
            <person name="Barry K.W."/>
            <person name="Bougher N.L."/>
            <person name="Buchanan P."/>
            <person name="Buyck B."/>
            <person name="Bense V."/>
            <person name="Catcheside P."/>
            <person name="Chovatia M."/>
            <person name="Cooper J."/>
            <person name="Damon W."/>
            <person name="Desjardin D."/>
            <person name="Finy P."/>
            <person name="Geml J."/>
            <person name="Haridas S."/>
            <person name="Hughes K."/>
            <person name="Justo A."/>
            <person name="Karasinski D."/>
            <person name="Kautmanova I."/>
            <person name="Kiss B."/>
            <person name="Kocsube S."/>
            <person name="Kotiranta H."/>
            <person name="LaButti K.M."/>
            <person name="Lechner B.E."/>
            <person name="Liimatainen K."/>
            <person name="Lipzen A."/>
            <person name="Lukacs Z."/>
            <person name="Mihaltcheva S."/>
            <person name="Morgado L.N."/>
            <person name="Niskanen T."/>
            <person name="Noordeloos M.E."/>
            <person name="Ohm R.A."/>
            <person name="Ortiz-Santana B."/>
            <person name="Ovrebo C."/>
            <person name="Racz N."/>
            <person name="Riley R."/>
            <person name="Savchenko A."/>
            <person name="Shiryaev A."/>
            <person name="Soop K."/>
            <person name="Spirin V."/>
            <person name="Szebenyi C."/>
            <person name="Tomsovsky M."/>
            <person name="Tulloss R.E."/>
            <person name="Uehling J."/>
            <person name="Grigoriev I.V."/>
            <person name="Vagvolgyi C."/>
            <person name="Papp T."/>
            <person name="Martin F.M."/>
            <person name="Miettinen O."/>
            <person name="Hibbett D.S."/>
            <person name="Nagy L.G."/>
        </authorList>
    </citation>
    <scope>NUCLEOTIDE SEQUENCE [LARGE SCALE GENOMIC DNA]</scope>
    <source>
        <strain evidence="2 3">CBS 309.79</strain>
    </source>
</reference>
<organism evidence="2 3">
    <name type="scientific">Pterulicium gracile</name>
    <dbReference type="NCBI Taxonomy" id="1884261"/>
    <lineage>
        <taxon>Eukaryota</taxon>
        <taxon>Fungi</taxon>
        <taxon>Dikarya</taxon>
        <taxon>Basidiomycota</taxon>
        <taxon>Agaricomycotina</taxon>
        <taxon>Agaricomycetes</taxon>
        <taxon>Agaricomycetidae</taxon>
        <taxon>Agaricales</taxon>
        <taxon>Pleurotineae</taxon>
        <taxon>Pterulaceae</taxon>
        <taxon>Pterulicium</taxon>
    </lineage>
</organism>
<evidence type="ECO:0000313" key="2">
    <source>
        <dbReference type="EMBL" id="TFL01574.1"/>
    </source>
</evidence>